<evidence type="ECO:0000313" key="1">
    <source>
        <dbReference type="EMBL" id="KAK5694888.1"/>
    </source>
</evidence>
<sequence length="440" mass="49252">MAPKAYILELPTEMLVQIADSFKTGHDLLAFRLTCQSLEKASHDTFATKYFAARTHLFTRYGLQALADIAKHPSLGRKVKKIEIVVKELCRPLFDDLEPVFDVGPSFGSIPRPVPTNQQKLAAAEAVAERAAKEKQRRVNWETEADALADESQVSTTLNKIFTSLASVGASLELDVNGRRRESYYDTSLPYGTKNLLALIGNDSTENSLHDGKLDYAFRSILTAMARTGVKCHAFTVGEIWEGDLRSPAFEVANAPTNKLQLCLGNLTKLRLYFGYQLPLATVAEEAIFVKFAQACVSLEELHLGWNAYEAGPVWRRQDALVVIAGAFSSRRLRSICLSTLCADTHSYIELLEARRQSLKKLTLDHPHVSPSQCWSTILRWILQHGQLDYLKLDTLALQDPWAVMGDDDDKETFVLEGDVEGVKEQLRVLLPKMSYLNYD</sequence>
<comment type="caution">
    <text evidence="1">The sequence shown here is derived from an EMBL/GenBank/DDBJ whole genome shotgun (WGS) entry which is preliminary data.</text>
</comment>
<proteinExistence type="predicted"/>
<gene>
    <name evidence="1" type="ORF">LTR97_009479</name>
</gene>
<evidence type="ECO:0008006" key="3">
    <source>
        <dbReference type="Google" id="ProtNLM"/>
    </source>
</evidence>
<accession>A0AAN7VWS5</accession>
<dbReference type="AlphaFoldDB" id="A0AAN7VWS5"/>
<name>A0AAN7VWS5_9PEZI</name>
<protein>
    <recommendedName>
        <fullName evidence="3">F-box domain-containing protein</fullName>
    </recommendedName>
</protein>
<evidence type="ECO:0000313" key="2">
    <source>
        <dbReference type="Proteomes" id="UP001310594"/>
    </source>
</evidence>
<reference evidence="1" key="1">
    <citation type="submission" date="2023-08" db="EMBL/GenBank/DDBJ databases">
        <title>Black Yeasts Isolated from many extreme environments.</title>
        <authorList>
            <person name="Coleine C."/>
            <person name="Stajich J.E."/>
            <person name="Selbmann L."/>
        </authorList>
    </citation>
    <scope>NUCLEOTIDE SEQUENCE</scope>
    <source>
        <strain evidence="1">CCFEE 5810</strain>
    </source>
</reference>
<dbReference type="Proteomes" id="UP001310594">
    <property type="component" value="Unassembled WGS sequence"/>
</dbReference>
<organism evidence="1 2">
    <name type="scientific">Elasticomyces elasticus</name>
    <dbReference type="NCBI Taxonomy" id="574655"/>
    <lineage>
        <taxon>Eukaryota</taxon>
        <taxon>Fungi</taxon>
        <taxon>Dikarya</taxon>
        <taxon>Ascomycota</taxon>
        <taxon>Pezizomycotina</taxon>
        <taxon>Dothideomycetes</taxon>
        <taxon>Dothideomycetidae</taxon>
        <taxon>Mycosphaerellales</taxon>
        <taxon>Teratosphaeriaceae</taxon>
        <taxon>Elasticomyces</taxon>
    </lineage>
</organism>
<dbReference type="EMBL" id="JAVRQU010000015">
    <property type="protein sequence ID" value="KAK5694888.1"/>
    <property type="molecule type" value="Genomic_DNA"/>
</dbReference>